<sequence length="88" mass="9017">MKSGVLAQVDALRDSAAAIQVNLDAVARIIAAAPDLEEATRLRNRNTPVPAHGAQVFQALVALSIARQIARWSSGAGLSVLGAGPFSG</sequence>
<comment type="caution">
    <text evidence="1">The sequence shown here is derived from an EMBL/GenBank/DDBJ whole genome shotgun (WGS) entry which is preliminary data.</text>
</comment>
<dbReference type="EMBL" id="JACIIX010000017">
    <property type="protein sequence ID" value="MBB6212142.1"/>
    <property type="molecule type" value="Genomic_DNA"/>
</dbReference>
<dbReference type="RefSeq" id="WP_184265563.1">
    <property type="nucleotide sequence ID" value="NZ_JACIIX010000017.1"/>
</dbReference>
<dbReference type="AlphaFoldDB" id="A0A7W9ZKG0"/>
<evidence type="ECO:0000313" key="2">
    <source>
        <dbReference type="Proteomes" id="UP000544872"/>
    </source>
</evidence>
<dbReference type="Proteomes" id="UP000544872">
    <property type="component" value="Unassembled WGS sequence"/>
</dbReference>
<organism evidence="1 2">
    <name type="scientific">Novispirillum itersonii</name>
    <name type="common">Aquaspirillum itersonii</name>
    <dbReference type="NCBI Taxonomy" id="189"/>
    <lineage>
        <taxon>Bacteria</taxon>
        <taxon>Pseudomonadati</taxon>
        <taxon>Pseudomonadota</taxon>
        <taxon>Alphaproteobacteria</taxon>
        <taxon>Rhodospirillales</taxon>
        <taxon>Novispirillaceae</taxon>
        <taxon>Novispirillum</taxon>
    </lineage>
</organism>
<protein>
    <submittedName>
        <fullName evidence="1">Uncharacterized protein</fullName>
    </submittedName>
</protein>
<keyword evidence="2" id="KW-1185">Reference proteome</keyword>
<proteinExistence type="predicted"/>
<evidence type="ECO:0000313" key="1">
    <source>
        <dbReference type="EMBL" id="MBB6212142.1"/>
    </source>
</evidence>
<name>A0A7W9ZKG0_NOVIT</name>
<gene>
    <name evidence="1" type="ORF">FHS48_003590</name>
</gene>
<reference evidence="1 2" key="1">
    <citation type="submission" date="2020-08" db="EMBL/GenBank/DDBJ databases">
        <title>Genomic Encyclopedia of Type Strains, Phase IV (KMG-IV): sequencing the most valuable type-strain genomes for metagenomic binning, comparative biology and taxonomic classification.</title>
        <authorList>
            <person name="Goeker M."/>
        </authorList>
    </citation>
    <scope>NUCLEOTIDE SEQUENCE [LARGE SCALE GENOMIC DNA]</scope>
    <source>
        <strain evidence="1 2">DSM 11590</strain>
    </source>
</reference>
<accession>A0A7W9ZKG0</accession>